<dbReference type="Pfam" id="PF14257">
    <property type="entry name" value="DUF4349"/>
    <property type="match status" value="1"/>
</dbReference>
<keyword evidence="3" id="KW-0472">Membrane</keyword>
<keyword evidence="1" id="KW-0175">Coiled coil</keyword>
<evidence type="ECO:0000256" key="2">
    <source>
        <dbReference type="SAM" id="MobiDB-lite"/>
    </source>
</evidence>
<organism evidence="5 6">
    <name type="scientific">Microbacterium insulae</name>
    <dbReference type="NCBI Taxonomy" id="483014"/>
    <lineage>
        <taxon>Bacteria</taxon>
        <taxon>Bacillati</taxon>
        <taxon>Actinomycetota</taxon>
        <taxon>Actinomycetes</taxon>
        <taxon>Micrococcales</taxon>
        <taxon>Microbacteriaceae</taxon>
        <taxon>Microbacterium</taxon>
    </lineage>
</organism>
<feature type="transmembrane region" description="Helical" evidence="3">
    <location>
        <begin position="50"/>
        <end position="71"/>
    </location>
</feature>
<evidence type="ECO:0000256" key="1">
    <source>
        <dbReference type="SAM" id="Coils"/>
    </source>
</evidence>
<keyword evidence="3" id="KW-1133">Transmembrane helix</keyword>
<name>A0ABW3ALB9_9MICO</name>
<comment type="caution">
    <text evidence="5">The sequence shown here is derived from an EMBL/GenBank/DDBJ whole genome shotgun (WGS) entry which is preliminary data.</text>
</comment>
<dbReference type="EMBL" id="JBHTII010000002">
    <property type="protein sequence ID" value="MFD0791792.1"/>
    <property type="molecule type" value="Genomic_DNA"/>
</dbReference>
<protein>
    <submittedName>
        <fullName evidence="5">DUF4349 domain-containing protein</fullName>
    </submittedName>
</protein>
<feature type="coiled-coil region" evidence="1">
    <location>
        <begin position="229"/>
        <end position="293"/>
    </location>
</feature>
<evidence type="ECO:0000313" key="6">
    <source>
        <dbReference type="Proteomes" id="UP001597055"/>
    </source>
</evidence>
<evidence type="ECO:0000259" key="4">
    <source>
        <dbReference type="Pfam" id="PF14257"/>
    </source>
</evidence>
<dbReference type="RefSeq" id="WP_204979524.1">
    <property type="nucleotide sequence ID" value="NZ_JBHTII010000002.1"/>
</dbReference>
<feature type="transmembrane region" description="Helical" evidence="3">
    <location>
        <begin position="335"/>
        <end position="360"/>
    </location>
</feature>
<keyword evidence="3" id="KW-0812">Transmembrane</keyword>
<feature type="region of interest" description="Disordered" evidence="2">
    <location>
        <begin position="168"/>
        <end position="188"/>
    </location>
</feature>
<sequence length="388" mass="39545">MSTQQPSGAAAELPELDDRRIDEIEQALFADIARDRDAARTRSARRGRRWLAGGAAAAVIVVAAILAPSIVPLVSPVNEAGGSSDSAIEPGIAPDAPVTESDGGGAVTGDDLGDATDGGATLAEPDPAARDIITTASATVVVDDVAVAAQQVGERAVAHDGYVEAMSVGTSGAPADPGSGVVSDSTSPYPAPYPSDNAWITVRVPSAELPALIDELSGIGEVTTSAIDRQDVTEQTVDLEARIDAAQASVDRLLGLMAEATSTADLLAAEAALAERQALLESYQQQLESLEGLVAMSTLTITLTPDVVPVEADPAGFTDGLAAGWNGLVATLNGIVVALGFLLPWLAVAAVAALIVWAIVRGVRGRRDRRRTDAAPAARAGASVDDPR</sequence>
<feature type="region of interest" description="Disordered" evidence="2">
    <location>
        <begin position="79"/>
        <end position="126"/>
    </location>
</feature>
<dbReference type="InterPro" id="IPR025645">
    <property type="entry name" value="DUF4349"/>
</dbReference>
<dbReference type="Proteomes" id="UP001597055">
    <property type="component" value="Unassembled WGS sequence"/>
</dbReference>
<proteinExistence type="predicted"/>
<keyword evidence="6" id="KW-1185">Reference proteome</keyword>
<accession>A0ABW3ALB9</accession>
<reference evidence="6" key="1">
    <citation type="journal article" date="2019" name="Int. J. Syst. Evol. Microbiol.">
        <title>The Global Catalogue of Microorganisms (GCM) 10K type strain sequencing project: providing services to taxonomists for standard genome sequencing and annotation.</title>
        <authorList>
            <consortium name="The Broad Institute Genomics Platform"/>
            <consortium name="The Broad Institute Genome Sequencing Center for Infectious Disease"/>
            <person name="Wu L."/>
            <person name="Ma J."/>
        </authorList>
    </citation>
    <scope>NUCLEOTIDE SEQUENCE [LARGE SCALE GENOMIC DNA]</scope>
    <source>
        <strain evidence="6">CCUG 54523</strain>
    </source>
</reference>
<evidence type="ECO:0000256" key="3">
    <source>
        <dbReference type="SAM" id="Phobius"/>
    </source>
</evidence>
<feature type="domain" description="DUF4349" evidence="4">
    <location>
        <begin position="130"/>
        <end position="357"/>
    </location>
</feature>
<evidence type="ECO:0000313" key="5">
    <source>
        <dbReference type="EMBL" id="MFD0791792.1"/>
    </source>
</evidence>
<gene>
    <name evidence="5" type="ORF">ACFQ0P_15445</name>
</gene>